<accession>A0A550JFH2</accession>
<evidence type="ECO:0000313" key="4">
    <source>
        <dbReference type="Proteomes" id="UP000317155"/>
    </source>
</evidence>
<dbReference type="SUPFAM" id="SSF52172">
    <property type="entry name" value="CheY-like"/>
    <property type="match status" value="1"/>
</dbReference>
<dbReference type="InterPro" id="IPR052048">
    <property type="entry name" value="ST_Response_Regulator"/>
</dbReference>
<reference evidence="3 4" key="1">
    <citation type="submission" date="2019-07" db="EMBL/GenBank/DDBJ databases">
        <title>Insights of Desulfuromonas acetexigens electromicrobiology.</title>
        <authorList>
            <person name="Katuri K."/>
            <person name="Sapireddy V."/>
            <person name="Shaw D.R."/>
            <person name="Saikaly P."/>
        </authorList>
    </citation>
    <scope>NUCLEOTIDE SEQUENCE [LARGE SCALE GENOMIC DNA]</scope>
    <source>
        <strain evidence="3 4">2873</strain>
    </source>
</reference>
<comment type="caution">
    <text evidence="3">The sequence shown here is derived from an EMBL/GenBank/DDBJ whole genome shotgun (WGS) entry which is preliminary data.</text>
</comment>
<dbReference type="CDD" id="cd17541">
    <property type="entry name" value="REC_CheB-like"/>
    <property type="match status" value="1"/>
</dbReference>
<evidence type="ECO:0000259" key="2">
    <source>
        <dbReference type="PROSITE" id="PS50110"/>
    </source>
</evidence>
<gene>
    <name evidence="3" type="ORF">FL622_09130</name>
</gene>
<dbReference type="Pfam" id="PF00072">
    <property type="entry name" value="Response_reg"/>
    <property type="match status" value="1"/>
</dbReference>
<sequence>MKKVLIVDDSIAVARQLEKILASSGEFEVAGHAKNGAEAIKMKQTTKPDLICMDMNMPVMDGLTALRTLMAMDPTAKVVMVTSLGGVGDKFAEALRLGAKTVISKPFDTEGVLNTLRDL</sequence>
<evidence type="ECO:0000313" key="3">
    <source>
        <dbReference type="EMBL" id="TRO81948.1"/>
    </source>
</evidence>
<dbReference type="InterPro" id="IPR011006">
    <property type="entry name" value="CheY-like_superfamily"/>
</dbReference>
<organism evidence="3 4">
    <name type="scientific">Trichloromonas acetexigens</name>
    <dbReference type="NCBI Taxonomy" id="38815"/>
    <lineage>
        <taxon>Bacteria</taxon>
        <taxon>Pseudomonadati</taxon>
        <taxon>Thermodesulfobacteriota</taxon>
        <taxon>Desulfuromonadia</taxon>
        <taxon>Desulfuromonadales</taxon>
        <taxon>Trichloromonadaceae</taxon>
        <taxon>Trichloromonas</taxon>
    </lineage>
</organism>
<feature type="domain" description="Response regulatory" evidence="2">
    <location>
        <begin position="3"/>
        <end position="119"/>
    </location>
</feature>
<dbReference type="Proteomes" id="UP000317155">
    <property type="component" value="Unassembled WGS sequence"/>
</dbReference>
<protein>
    <submittedName>
        <fullName evidence="3">Response regulator</fullName>
    </submittedName>
</protein>
<dbReference type="EMBL" id="VJVV01000005">
    <property type="protein sequence ID" value="TRO81948.1"/>
    <property type="molecule type" value="Genomic_DNA"/>
</dbReference>
<dbReference type="RefSeq" id="WP_092057775.1">
    <property type="nucleotide sequence ID" value="NZ_FOJJ01000037.1"/>
</dbReference>
<dbReference type="SMART" id="SM00448">
    <property type="entry name" value="REC"/>
    <property type="match status" value="1"/>
</dbReference>
<dbReference type="PROSITE" id="PS50110">
    <property type="entry name" value="RESPONSE_REGULATORY"/>
    <property type="match status" value="1"/>
</dbReference>
<dbReference type="AlphaFoldDB" id="A0A550JFH2"/>
<dbReference type="OrthoDB" id="9801101at2"/>
<keyword evidence="1" id="KW-0597">Phosphoprotein</keyword>
<dbReference type="InterPro" id="IPR001789">
    <property type="entry name" value="Sig_transdc_resp-reg_receiver"/>
</dbReference>
<feature type="modified residue" description="4-aspartylphosphate" evidence="1">
    <location>
        <position position="54"/>
    </location>
</feature>
<proteinExistence type="predicted"/>
<evidence type="ECO:0000256" key="1">
    <source>
        <dbReference type="PROSITE-ProRule" id="PRU00169"/>
    </source>
</evidence>
<keyword evidence="4" id="KW-1185">Reference proteome</keyword>
<dbReference type="PANTHER" id="PTHR43228:SF1">
    <property type="entry name" value="TWO-COMPONENT RESPONSE REGULATOR ARR22"/>
    <property type="match status" value="1"/>
</dbReference>
<dbReference type="GO" id="GO:0000160">
    <property type="term" value="P:phosphorelay signal transduction system"/>
    <property type="evidence" value="ECO:0007669"/>
    <property type="project" value="InterPro"/>
</dbReference>
<dbReference type="PANTHER" id="PTHR43228">
    <property type="entry name" value="TWO-COMPONENT RESPONSE REGULATOR"/>
    <property type="match status" value="1"/>
</dbReference>
<name>A0A550JFH2_9BACT</name>
<dbReference type="Gene3D" id="3.40.50.2300">
    <property type="match status" value="1"/>
</dbReference>